<dbReference type="PANTHER" id="PTHR46648:SF1">
    <property type="entry name" value="ADENOSINE 5'-MONOPHOSPHORAMIDASE HNT1"/>
    <property type="match status" value="1"/>
</dbReference>
<dbReference type="Pfam" id="PF01230">
    <property type="entry name" value="HIT"/>
    <property type="match status" value="1"/>
</dbReference>
<dbReference type="PROSITE" id="PS51084">
    <property type="entry name" value="HIT_2"/>
    <property type="match status" value="1"/>
</dbReference>
<dbReference type="InterPro" id="IPR036265">
    <property type="entry name" value="HIT-like_sf"/>
</dbReference>
<reference evidence="3" key="1">
    <citation type="submission" date="2019-09" db="EMBL/GenBank/DDBJ databases">
        <title>Whole genome sequence analysis of bacterial isolates in patients.</title>
        <authorList>
            <person name="Jeong K.C."/>
        </authorList>
    </citation>
    <scope>NUCLEOTIDE SEQUENCE</scope>
    <source>
        <strain evidence="3">KCJ3K105</strain>
    </source>
</reference>
<dbReference type="SUPFAM" id="SSF54197">
    <property type="entry name" value="HIT-like"/>
    <property type="match status" value="1"/>
</dbReference>
<proteinExistence type="predicted"/>
<dbReference type="InterPro" id="IPR001310">
    <property type="entry name" value="Histidine_triad_HIT"/>
</dbReference>
<comment type="caution">
    <text evidence="3">The sequence shown here is derived from an EMBL/GenBank/DDBJ whole genome shotgun (WGS) entry which is preliminary data.</text>
</comment>
<organism evidence="3">
    <name type="scientific">Pseudomonas aeruginosa</name>
    <dbReference type="NCBI Taxonomy" id="287"/>
    <lineage>
        <taxon>Bacteria</taxon>
        <taxon>Pseudomonadati</taxon>
        <taxon>Pseudomonadota</taxon>
        <taxon>Gammaproteobacteria</taxon>
        <taxon>Pseudomonadales</taxon>
        <taxon>Pseudomonadaceae</taxon>
        <taxon>Pseudomonas</taxon>
    </lineage>
</organism>
<accession>A0A643IYJ7</accession>
<feature type="short sequence motif" description="Histidine triad motif" evidence="2">
    <location>
        <begin position="81"/>
        <end position="85"/>
    </location>
</feature>
<evidence type="ECO:0000256" key="2">
    <source>
        <dbReference type="PIRSR" id="PIRSR601310-3"/>
    </source>
</evidence>
<evidence type="ECO:0000256" key="1">
    <source>
        <dbReference type="PIRSR" id="PIRSR601310-1"/>
    </source>
</evidence>
<dbReference type="GO" id="GO:0003824">
    <property type="term" value="F:catalytic activity"/>
    <property type="evidence" value="ECO:0007669"/>
    <property type="project" value="InterPro"/>
</dbReference>
<dbReference type="RefSeq" id="WP_096083706.1">
    <property type="nucleotide sequence ID" value="NZ_JACYEF010000059.1"/>
</dbReference>
<dbReference type="PANTHER" id="PTHR46648">
    <property type="entry name" value="HIT FAMILY PROTEIN 1"/>
    <property type="match status" value="1"/>
</dbReference>
<sequence length="132" mass="14552">MSGFPMDCVFCAIAGGREPAHVLIVAREHAPHLSDLSAAARDALLALAERIGRALRRAGFGVEGINLLLNDGVAANQHVAHLHLHLIPRRLGDLPRLLWRALTRFLPVGRASLQARLQRERELLRTALLREV</sequence>
<dbReference type="Gene3D" id="3.30.428.10">
    <property type="entry name" value="HIT-like"/>
    <property type="match status" value="1"/>
</dbReference>
<protein>
    <submittedName>
        <fullName evidence="3">HIT family protein</fullName>
    </submittedName>
</protein>
<gene>
    <name evidence="3" type="ORF">F7O97_23555</name>
</gene>
<dbReference type="GO" id="GO:0009117">
    <property type="term" value="P:nucleotide metabolic process"/>
    <property type="evidence" value="ECO:0007669"/>
    <property type="project" value="TreeGrafter"/>
</dbReference>
<dbReference type="AlphaFoldDB" id="A0A643IYJ7"/>
<dbReference type="InterPro" id="IPR019808">
    <property type="entry name" value="Histidine_triad_CS"/>
</dbReference>
<dbReference type="EMBL" id="VZIV01000058">
    <property type="protein sequence ID" value="KAB0761131.1"/>
    <property type="molecule type" value="Genomic_DNA"/>
</dbReference>
<name>A0A643IYJ7_PSEAI</name>
<evidence type="ECO:0000313" key="3">
    <source>
        <dbReference type="EMBL" id="KAB0761131.1"/>
    </source>
</evidence>
<dbReference type="PROSITE" id="PS00892">
    <property type="entry name" value="HIT_1"/>
    <property type="match status" value="1"/>
</dbReference>
<dbReference type="InterPro" id="IPR011146">
    <property type="entry name" value="HIT-like"/>
</dbReference>
<feature type="active site" description="Tele-AMP-histidine intermediate" evidence="1">
    <location>
        <position position="83"/>
    </location>
</feature>